<evidence type="ECO:0000313" key="2">
    <source>
        <dbReference type="Proteomes" id="UP000054047"/>
    </source>
</evidence>
<keyword evidence="2" id="KW-1185">Reference proteome</keyword>
<accession>A0A0C2C7I6</accession>
<reference evidence="1 2" key="1">
    <citation type="submission" date="2013-12" db="EMBL/GenBank/DDBJ databases">
        <title>Draft genome of the parsitic nematode Ancylostoma duodenale.</title>
        <authorList>
            <person name="Mitreva M."/>
        </authorList>
    </citation>
    <scope>NUCLEOTIDE SEQUENCE [LARGE SCALE GENOMIC DNA]</scope>
    <source>
        <strain evidence="1 2">Zhejiang</strain>
    </source>
</reference>
<dbReference type="Proteomes" id="UP000054047">
    <property type="component" value="Unassembled WGS sequence"/>
</dbReference>
<proteinExistence type="predicted"/>
<gene>
    <name evidence="1" type="ORF">ANCDUO_17642</name>
</gene>
<name>A0A0C2C7I6_9BILA</name>
<dbReference type="OrthoDB" id="9909227at2759"/>
<organism evidence="1 2">
    <name type="scientific">Ancylostoma duodenale</name>
    <dbReference type="NCBI Taxonomy" id="51022"/>
    <lineage>
        <taxon>Eukaryota</taxon>
        <taxon>Metazoa</taxon>
        <taxon>Ecdysozoa</taxon>
        <taxon>Nematoda</taxon>
        <taxon>Chromadorea</taxon>
        <taxon>Rhabditida</taxon>
        <taxon>Rhabditina</taxon>
        <taxon>Rhabditomorpha</taxon>
        <taxon>Strongyloidea</taxon>
        <taxon>Ancylostomatidae</taxon>
        <taxon>Ancylostomatinae</taxon>
        <taxon>Ancylostoma</taxon>
    </lineage>
</organism>
<sequence length="117" mass="12741">LPCLDSPAVPPSAAAHELFRGFSFVSPAVVEEKKDEKKVRTIPTAKTHSITDDYILKEVSTGGRGLLIMFCLKCMMKAHIARSGNDSICARSGDEWQLSLSVYISADIVCLLARSDL</sequence>
<evidence type="ECO:0000313" key="1">
    <source>
        <dbReference type="EMBL" id="KIH52258.1"/>
    </source>
</evidence>
<protein>
    <submittedName>
        <fullName evidence="1">Uncharacterized protein</fullName>
    </submittedName>
</protein>
<dbReference type="EMBL" id="KN744117">
    <property type="protein sequence ID" value="KIH52258.1"/>
    <property type="molecule type" value="Genomic_DNA"/>
</dbReference>
<dbReference type="AlphaFoldDB" id="A0A0C2C7I6"/>
<feature type="non-terminal residue" evidence="1">
    <location>
        <position position="1"/>
    </location>
</feature>